<accession>A0ABU5VQV2</accession>
<keyword evidence="4" id="KW-1185">Reference proteome</keyword>
<keyword evidence="1" id="KW-0472">Membrane</keyword>
<keyword evidence="1" id="KW-1133">Transmembrane helix</keyword>
<feature type="transmembrane region" description="Helical" evidence="1">
    <location>
        <begin position="53"/>
        <end position="72"/>
    </location>
</feature>
<evidence type="ECO:0000259" key="2">
    <source>
        <dbReference type="Pfam" id="PF01882"/>
    </source>
</evidence>
<keyword evidence="1" id="KW-0812">Transmembrane</keyword>
<dbReference type="RefSeq" id="WP_323574232.1">
    <property type="nucleotide sequence ID" value="NZ_JAYGJQ010000001.1"/>
</dbReference>
<dbReference type="PANTHER" id="PTHR34351">
    <property type="entry name" value="SLR1927 PROTEIN-RELATED"/>
    <property type="match status" value="1"/>
</dbReference>
<dbReference type="EMBL" id="JAYGJQ010000001">
    <property type="protein sequence ID" value="MEA9354749.1"/>
    <property type="molecule type" value="Genomic_DNA"/>
</dbReference>
<reference evidence="3 4" key="1">
    <citation type="submission" date="2023-11" db="EMBL/GenBank/DDBJ databases">
        <title>A Novel Polar Bacteriovorax (B. antarcticus) Isolated from the Biocrust in Antarctica.</title>
        <authorList>
            <person name="Mun W."/>
            <person name="Choi S.Y."/>
            <person name="Mitchell R.J."/>
        </authorList>
    </citation>
    <scope>NUCLEOTIDE SEQUENCE [LARGE SCALE GENOMIC DNA]</scope>
    <source>
        <strain evidence="3 4">PP10</strain>
    </source>
</reference>
<proteinExistence type="predicted"/>
<feature type="transmembrane region" description="Helical" evidence="1">
    <location>
        <begin position="21"/>
        <end position="47"/>
    </location>
</feature>
<name>A0ABU5VQV2_9BACT</name>
<sequence>MVNWFKNYFYQRASNSKRVHPIYILPTLDGLKVVGLNLILLIMGLVYANNYVLLFNFILFCLFLGSMFYTHFNLSGLTLNSAQFPPLFVNENGVLNLNFTSTNAQGHYFIRPSFKSSRIKINEPQTTFPISSKESTTVKISVQGLKRGQENIQTIYIETLFPFNFFRCFTFFRIDQNCLIYPERSDLRLHDEVELIEESREEGDDFIIREYQVGDSLKRIDWKKLAQTNRWYTRQFQSAKPNPILLVLDKTPLEETLKSICFSMHILHQQNIKYGLKLEQKILISPENSPRHLNDCLRELARYET</sequence>
<comment type="caution">
    <text evidence="3">The sequence shown here is derived from an EMBL/GenBank/DDBJ whole genome shotgun (WGS) entry which is preliminary data.</text>
</comment>
<evidence type="ECO:0000313" key="4">
    <source>
        <dbReference type="Proteomes" id="UP001302274"/>
    </source>
</evidence>
<dbReference type="InterPro" id="IPR002881">
    <property type="entry name" value="DUF58"/>
</dbReference>
<dbReference type="PANTHER" id="PTHR34351:SF1">
    <property type="entry name" value="SLR1927 PROTEIN"/>
    <property type="match status" value="1"/>
</dbReference>
<gene>
    <name evidence="3" type="ORF">SHI21_00940</name>
</gene>
<evidence type="ECO:0000256" key="1">
    <source>
        <dbReference type="SAM" id="Phobius"/>
    </source>
</evidence>
<protein>
    <submittedName>
        <fullName evidence="3">DUF58 domain-containing protein</fullName>
    </submittedName>
</protein>
<evidence type="ECO:0000313" key="3">
    <source>
        <dbReference type="EMBL" id="MEA9354749.1"/>
    </source>
</evidence>
<dbReference type="Proteomes" id="UP001302274">
    <property type="component" value="Unassembled WGS sequence"/>
</dbReference>
<dbReference type="Pfam" id="PF01882">
    <property type="entry name" value="DUF58"/>
    <property type="match status" value="1"/>
</dbReference>
<organism evidence="3 4">
    <name type="scientific">Bacteriovorax antarcticus</name>
    <dbReference type="NCBI Taxonomy" id="3088717"/>
    <lineage>
        <taxon>Bacteria</taxon>
        <taxon>Pseudomonadati</taxon>
        <taxon>Bdellovibrionota</taxon>
        <taxon>Bacteriovoracia</taxon>
        <taxon>Bacteriovoracales</taxon>
        <taxon>Bacteriovoracaceae</taxon>
        <taxon>Bacteriovorax</taxon>
    </lineage>
</organism>
<feature type="domain" description="DUF58" evidence="2">
    <location>
        <begin position="208"/>
        <end position="301"/>
    </location>
</feature>